<protein>
    <submittedName>
        <fullName evidence="8">Polysaccharide biosynthesis protein</fullName>
    </submittedName>
</protein>
<feature type="transmembrane region" description="Helical" evidence="6">
    <location>
        <begin position="77"/>
        <end position="99"/>
    </location>
</feature>
<evidence type="ECO:0000256" key="4">
    <source>
        <dbReference type="ARBA" id="ARBA00022989"/>
    </source>
</evidence>
<dbReference type="InterPro" id="IPR051401">
    <property type="entry name" value="GtrA_CellWall_Glycosyl"/>
</dbReference>
<dbReference type="EMBL" id="NFZX01000052">
    <property type="protein sequence ID" value="RFA32780.1"/>
    <property type="molecule type" value="Genomic_DNA"/>
</dbReference>
<evidence type="ECO:0000256" key="1">
    <source>
        <dbReference type="ARBA" id="ARBA00004141"/>
    </source>
</evidence>
<dbReference type="Pfam" id="PF04138">
    <property type="entry name" value="GtrA_DPMS_TM"/>
    <property type="match status" value="1"/>
</dbReference>
<dbReference type="PANTHER" id="PTHR38459">
    <property type="entry name" value="PROPHAGE BACTOPRENOL-LINKED GLUCOSE TRANSLOCASE HOMOLOG"/>
    <property type="match status" value="1"/>
</dbReference>
<feature type="transmembrane region" description="Helical" evidence="6">
    <location>
        <begin position="39"/>
        <end position="65"/>
    </location>
</feature>
<feature type="domain" description="GtrA/DPMS transmembrane" evidence="7">
    <location>
        <begin position="14"/>
        <end position="122"/>
    </location>
</feature>
<evidence type="ECO:0000256" key="5">
    <source>
        <dbReference type="ARBA" id="ARBA00023136"/>
    </source>
</evidence>
<sequence>MEKAMNETSQEFLRFIIIGVINTINYYTIYLLLHLVFDAYYMVAHIAGFTVSLVISFFLNTYFTFKVKPTWGKFLKFPITQLFNFSVTSLFIFIFTALFHVNSKITPLLAVFITVPMTFVITGKILKRRECNR</sequence>
<evidence type="ECO:0000313" key="9">
    <source>
        <dbReference type="Proteomes" id="UP000256488"/>
    </source>
</evidence>
<evidence type="ECO:0000259" key="7">
    <source>
        <dbReference type="Pfam" id="PF04138"/>
    </source>
</evidence>
<dbReference type="GO" id="GO:0005886">
    <property type="term" value="C:plasma membrane"/>
    <property type="evidence" value="ECO:0007669"/>
    <property type="project" value="TreeGrafter"/>
</dbReference>
<gene>
    <name evidence="8" type="ORF">CAI16_16915</name>
</gene>
<dbReference type="PANTHER" id="PTHR38459:SF1">
    <property type="entry name" value="PROPHAGE BACTOPRENOL-LINKED GLUCOSE TRANSLOCASE HOMOLOG"/>
    <property type="match status" value="1"/>
</dbReference>
<keyword evidence="4 6" id="KW-1133">Transmembrane helix</keyword>
<dbReference type="AlphaFoldDB" id="A0A3E0WIG6"/>
<dbReference type="Proteomes" id="UP000256488">
    <property type="component" value="Unassembled WGS sequence"/>
</dbReference>
<accession>A0A3E0WIG6</accession>
<evidence type="ECO:0000256" key="3">
    <source>
        <dbReference type="ARBA" id="ARBA00022692"/>
    </source>
</evidence>
<feature type="transmembrane region" description="Helical" evidence="6">
    <location>
        <begin position="12"/>
        <end position="33"/>
    </location>
</feature>
<comment type="subcellular location">
    <subcellularLocation>
        <location evidence="1">Membrane</location>
        <topology evidence="1">Multi-pass membrane protein</topology>
    </subcellularLocation>
</comment>
<proteinExistence type="inferred from homology"/>
<evidence type="ECO:0000256" key="6">
    <source>
        <dbReference type="SAM" id="Phobius"/>
    </source>
</evidence>
<dbReference type="GO" id="GO:0000271">
    <property type="term" value="P:polysaccharide biosynthetic process"/>
    <property type="evidence" value="ECO:0007669"/>
    <property type="project" value="InterPro"/>
</dbReference>
<evidence type="ECO:0000256" key="2">
    <source>
        <dbReference type="ARBA" id="ARBA00009399"/>
    </source>
</evidence>
<evidence type="ECO:0000313" key="8">
    <source>
        <dbReference type="EMBL" id="RFA32780.1"/>
    </source>
</evidence>
<name>A0A3E0WIG6_9BACI</name>
<keyword evidence="5 6" id="KW-0472">Membrane</keyword>
<dbReference type="InterPro" id="IPR007267">
    <property type="entry name" value="GtrA_DPMS_TM"/>
</dbReference>
<feature type="transmembrane region" description="Helical" evidence="6">
    <location>
        <begin position="105"/>
        <end position="126"/>
    </location>
</feature>
<comment type="caution">
    <text evidence="8">The sequence shown here is derived from an EMBL/GenBank/DDBJ whole genome shotgun (WGS) entry which is preliminary data.</text>
</comment>
<organism evidence="8 9">
    <name type="scientific">Virgibacillus dokdonensis</name>
    <dbReference type="NCBI Taxonomy" id="302167"/>
    <lineage>
        <taxon>Bacteria</taxon>
        <taxon>Bacillati</taxon>
        <taxon>Bacillota</taxon>
        <taxon>Bacilli</taxon>
        <taxon>Bacillales</taxon>
        <taxon>Bacillaceae</taxon>
        <taxon>Virgibacillus</taxon>
    </lineage>
</organism>
<keyword evidence="3 6" id="KW-0812">Transmembrane</keyword>
<comment type="similarity">
    <text evidence="2">Belongs to the GtrA family.</text>
</comment>
<reference evidence="8 9" key="1">
    <citation type="submission" date="2017-05" db="EMBL/GenBank/DDBJ databases">
        <title>Virgibacillus sp. AK90 isolated from a saltern of Kakinada, India.</title>
        <authorList>
            <person name="Gupta V."/>
            <person name="Sidhu C."/>
            <person name="Korpole S."/>
            <person name="Pinnaka A.K."/>
        </authorList>
    </citation>
    <scope>NUCLEOTIDE SEQUENCE [LARGE SCALE GENOMIC DNA]</scope>
    <source>
        <strain evidence="8 9">AK90</strain>
    </source>
</reference>